<accession>A0A7W7K072</accession>
<gene>
    <name evidence="1" type="ORF">HNP52_001700</name>
</gene>
<evidence type="ECO:0000313" key="1">
    <source>
        <dbReference type="EMBL" id="MBB4838631.1"/>
    </source>
</evidence>
<protein>
    <recommendedName>
        <fullName evidence="3">Sel1 repeat family protein</fullName>
    </recommendedName>
</protein>
<organism evidence="1 2">
    <name type="scientific">Sphingomonas kyeonggiensis</name>
    <dbReference type="NCBI Taxonomy" id="1268553"/>
    <lineage>
        <taxon>Bacteria</taxon>
        <taxon>Pseudomonadati</taxon>
        <taxon>Pseudomonadota</taxon>
        <taxon>Alphaproteobacteria</taxon>
        <taxon>Sphingomonadales</taxon>
        <taxon>Sphingomonadaceae</taxon>
        <taxon>Sphingomonas</taxon>
    </lineage>
</organism>
<dbReference type="InterPro" id="IPR011990">
    <property type="entry name" value="TPR-like_helical_dom_sf"/>
</dbReference>
<comment type="caution">
    <text evidence="1">The sequence shown here is derived from an EMBL/GenBank/DDBJ whole genome shotgun (WGS) entry which is preliminary data.</text>
</comment>
<proteinExistence type="predicted"/>
<reference evidence="1 2" key="1">
    <citation type="submission" date="2020-08" db="EMBL/GenBank/DDBJ databases">
        <title>Functional genomics of gut bacteria from endangered species of beetles.</title>
        <authorList>
            <person name="Carlos-Shanley C."/>
        </authorList>
    </citation>
    <scope>NUCLEOTIDE SEQUENCE [LARGE SCALE GENOMIC DNA]</scope>
    <source>
        <strain evidence="1 2">S00224</strain>
    </source>
</reference>
<keyword evidence="2" id="KW-1185">Reference proteome</keyword>
<dbReference type="Gene3D" id="1.25.40.10">
    <property type="entry name" value="Tetratricopeptide repeat domain"/>
    <property type="match status" value="1"/>
</dbReference>
<evidence type="ECO:0008006" key="3">
    <source>
        <dbReference type="Google" id="ProtNLM"/>
    </source>
</evidence>
<dbReference type="SUPFAM" id="SSF81901">
    <property type="entry name" value="HCP-like"/>
    <property type="match status" value="1"/>
</dbReference>
<dbReference type="RefSeq" id="WP_184165449.1">
    <property type="nucleotide sequence ID" value="NZ_JACHLN010000002.1"/>
</dbReference>
<dbReference type="EMBL" id="JACHLN010000002">
    <property type="protein sequence ID" value="MBB4838631.1"/>
    <property type="molecule type" value="Genomic_DNA"/>
</dbReference>
<evidence type="ECO:0000313" key="2">
    <source>
        <dbReference type="Proteomes" id="UP000575241"/>
    </source>
</evidence>
<dbReference type="Proteomes" id="UP000575241">
    <property type="component" value="Unassembled WGS sequence"/>
</dbReference>
<name>A0A7W7K072_9SPHN</name>
<dbReference type="AlphaFoldDB" id="A0A7W7K072"/>
<sequence>MAIAGGLSLCLAGGCTRGPQGIEALTTAPNPIVRSLANAANSGDKQSQLALGVLLEEGVATPRDWPTALYLYRQAGQSRGGTLWIYTPNVGSKGGQVMPYDSGPAEPGLPEARERYRALRKRMR</sequence>